<evidence type="ECO:0000313" key="3">
    <source>
        <dbReference type="EMBL" id="KGF21393.1"/>
    </source>
</evidence>
<organism evidence="4 5">
    <name type="scientific">Pseudoglutamicibacter albus DNF00011</name>
    <dbReference type="NCBI Taxonomy" id="1401063"/>
    <lineage>
        <taxon>Bacteria</taxon>
        <taxon>Bacillati</taxon>
        <taxon>Actinomycetota</taxon>
        <taxon>Actinomycetes</taxon>
        <taxon>Micrococcales</taxon>
        <taxon>Micrococcaceae</taxon>
        <taxon>Pseudoglutamicibacter</taxon>
    </lineage>
</organism>
<sequence length="333" mass="35206">MAVDFVAIDFETANGFRGSACAVGLVRVRDGAVVDTYASLLQPPAGFDHFDPRNVSIHGIHPEQVETAPRFADAYPEIAEFIGGDLVLAHNAAFDIGVIRAGLQACGVGAQKLVYACTVQLARKVYDLMSYSLPFAAHAAGFDLTSHHDALADARACAAIGVDAARRLGASTMTEAVEQAGLQVSTMASFKPGDPECKALRDARGWRVAGHAVPQQLDAPWPVEGPNPEPNHDADPANPLFGQRVVFTGELGIPRNEAKERAAAVGAQTADRVSTTTSVLVVGDGFVAEDLTSGRMTRKARHALARRDMGQDISVMSEAEFLQAVGGHWPLGV</sequence>
<reference evidence="4 5" key="1">
    <citation type="submission" date="2014-07" db="EMBL/GenBank/DDBJ databases">
        <authorList>
            <person name="McCorrison J."/>
            <person name="Sanka R."/>
            <person name="Torralba M."/>
            <person name="Gillis M."/>
            <person name="Haft D.H."/>
            <person name="Methe B."/>
            <person name="Sutton G."/>
            <person name="Nelson K.E."/>
        </authorList>
    </citation>
    <scope>NUCLEOTIDE SEQUENCE [LARGE SCALE GENOMIC DNA]</scope>
    <source>
        <strain evidence="4 5">DNF00011</strain>
    </source>
</reference>
<keyword evidence="1 4" id="KW-0378">Hydrolase</keyword>
<name>A0A095ZSC3_9MICC</name>
<dbReference type="PANTHER" id="PTHR30231:SF42">
    <property type="entry name" value="EXONUCLEASE"/>
    <property type="match status" value="1"/>
</dbReference>
<proteinExistence type="predicted"/>
<evidence type="ECO:0000256" key="1">
    <source>
        <dbReference type="ARBA" id="ARBA00022839"/>
    </source>
</evidence>
<dbReference type="SUPFAM" id="SSF53098">
    <property type="entry name" value="Ribonuclease H-like"/>
    <property type="match status" value="1"/>
</dbReference>
<dbReference type="AlphaFoldDB" id="A0A095ZSC3"/>
<dbReference type="SUPFAM" id="SSF52113">
    <property type="entry name" value="BRCT domain"/>
    <property type="match status" value="1"/>
</dbReference>
<dbReference type="CDD" id="cd17748">
    <property type="entry name" value="BRCT_DNA_ligase_like"/>
    <property type="match status" value="1"/>
</dbReference>
<comment type="caution">
    <text evidence="4">The sequence shown here is derived from an EMBL/GenBank/DDBJ whole genome shotgun (WGS) entry which is preliminary data.</text>
</comment>
<gene>
    <name evidence="3" type="ORF">HMPREF2128_01525</name>
    <name evidence="4" type="ORF">HMPREF2128_01720</name>
</gene>
<dbReference type="Gene3D" id="3.40.50.10190">
    <property type="entry name" value="BRCT domain"/>
    <property type="match status" value="1"/>
</dbReference>
<dbReference type="Pfam" id="PF00929">
    <property type="entry name" value="RNase_T"/>
    <property type="match status" value="1"/>
</dbReference>
<dbReference type="Gene3D" id="3.30.420.10">
    <property type="entry name" value="Ribonuclease H-like superfamily/Ribonuclease H"/>
    <property type="match status" value="1"/>
</dbReference>
<dbReference type="Proteomes" id="UP000053528">
    <property type="component" value="Unassembled WGS sequence"/>
</dbReference>
<dbReference type="RefSeq" id="WP_035754624.1">
    <property type="nucleotide sequence ID" value="NZ_JRNH01000004.1"/>
</dbReference>
<keyword evidence="1 4" id="KW-0269">Exonuclease</keyword>
<dbReference type="GO" id="GO:0008408">
    <property type="term" value="F:3'-5' exonuclease activity"/>
    <property type="evidence" value="ECO:0007669"/>
    <property type="project" value="TreeGrafter"/>
</dbReference>
<dbReference type="CDD" id="cd06130">
    <property type="entry name" value="DNA_pol_III_epsilon_like"/>
    <property type="match status" value="1"/>
</dbReference>
<dbReference type="PANTHER" id="PTHR30231">
    <property type="entry name" value="DNA POLYMERASE III SUBUNIT EPSILON"/>
    <property type="match status" value="1"/>
</dbReference>
<accession>A0A095ZSC3</accession>
<evidence type="ECO:0000313" key="4">
    <source>
        <dbReference type="EMBL" id="KGF21422.1"/>
    </source>
</evidence>
<dbReference type="EMBL" id="JRNH01000004">
    <property type="protein sequence ID" value="KGF21393.1"/>
    <property type="molecule type" value="Genomic_DNA"/>
</dbReference>
<dbReference type="GO" id="GO:0003676">
    <property type="term" value="F:nucleic acid binding"/>
    <property type="evidence" value="ECO:0007669"/>
    <property type="project" value="InterPro"/>
</dbReference>
<dbReference type="InterPro" id="IPR012337">
    <property type="entry name" value="RNaseH-like_sf"/>
</dbReference>
<protein>
    <submittedName>
        <fullName evidence="4">Exonuclease</fullName>
    </submittedName>
</protein>
<dbReference type="InterPro" id="IPR036397">
    <property type="entry name" value="RNaseH_sf"/>
</dbReference>
<evidence type="ECO:0000259" key="2">
    <source>
        <dbReference type="SMART" id="SM00479"/>
    </source>
</evidence>
<dbReference type="EMBL" id="JRNH01000004">
    <property type="protein sequence ID" value="KGF21422.1"/>
    <property type="molecule type" value="Genomic_DNA"/>
</dbReference>
<dbReference type="SMART" id="SM00479">
    <property type="entry name" value="EXOIII"/>
    <property type="match status" value="1"/>
</dbReference>
<dbReference type="InterPro" id="IPR013520">
    <property type="entry name" value="Ribonucl_H"/>
</dbReference>
<evidence type="ECO:0000313" key="5">
    <source>
        <dbReference type="Proteomes" id="UP000053528"/>
    </source>
</evidence>
<dbReference type="GO" id="GO:0005829">
    <property type="term" value="C:cytosol"/>
    <property type="evidence" value="ECO:0007669"/>
    <property type="project" value="TreeGrafter"/>
</dbReference>
<keyword evidence="1 4" id="KW-0540">Nuclease</keyword>
<dbReference type="InterPro" id="IPR036420">
    <property type="entry name" value="BRCT_dom_sf"/>
</dbReference>
<feature type="domain" description="Exonuclease" evidence="2">
    <location>
        <begin position="4"/>
        <end position="170"/>
    </location>
</feature>
<dbReference type="FunFam" id="3.30.420.10:FF:000045">
    <property type="entry name" value="3'-5' exonuclease DinG"/>
    <property type="match status" value="1"/>
</dbReference>